<keyword evidence="8" id="KW-1185">Reference proteome</keyword>
<dbReference type="InterPro" id="IPR000847">
    <property type="entry name" value="LysR_HTH_N"/>
</dbReference>
<dbReference type="Gene3D" id="3.40.190.290">
    <property type="match status" value="1"/>
</dbReference>
<dbReference type="KEGG" id="rhy:RD110_12820"/>
<dbReference type="STRING" id="1842727.RD110_12820"/>
<feature type="domain" description="HTH lysR-type" evidence="6">
    <location>
        <begin position="1"/>
        <end position="59"/>
    </location>
</feature>
<dbReference type="FunFam" id="3.40.190.290:FF:000001">
    <property type="entry name" value="Transcriptional regulator, LysR family"/>
    <property type="match status" value="1"/>
</dbReference>
<dbReference type="Gene3D" id="1.10.10.10">
    <property type="entry name" value="Winged helix-like DNA-binding domain superfamily/Winged helix DNA-binding domain"/>
    <property type="match status" value="1"/>
</dbReference>
<evidence type="ECO:0000259" key="6">
    <source>
        <dbReference type="PROSITE" id="PS50931"/>
    </source>
</evidence>
<evidence type="ECO:0000256" key="2">
    <source>
        <dbReference type="ARBA" id="ARBA00023015"/>
    </source>
</evidence>
<keyword evidence="3" id="KW-0238">DNA-binding</keyword>
<proteinExistence type="inferred from homology"/>
<dbReference type="OrthoDB" id="9786526at2"/>
<reference evidence="7 8" key="1">
    <citation type="submission" date="2017-01" db="EMBL/GenBank/DDBJ databases">
        <authorList>
            <person name="Mah S.A."/>
            <person name="Swanson W.J."/>
            <person name="Moy G.W."/>
            <person name="Vacquier V.D."/>
        </authorList>
    </citation>
    <scope>NUCLEOTIDE SEQUENCE [LARGE SCALE GENOMIC DNA]</scope>
    <source>
        <strain evidence="7 8">DCY110</strain>
    </source>
</reference>
<dbReference type="InterPro" id="IPR036388">
    <property type="entry name" value="WH-like_DNA-bd_sf"/>
</dbReference>
<dbReference type="Pfam" id="PF03466">
    <property type="entry name" value="LysR_substrate"/>
    <property type="match status" value="1"/>
</dbReference>
<evidence type="ECO:0000256" key="5">
    <source>
        <dbReference type="SAM" id="MobiDB-lite"/>
    </source>
</evidence>
<organism evidence="7 8">
    <name type="scientific">Rhodoferax koreensis</name>
    <dbReference type="NCBI Taxonomy" id="1842727"/>
    <lineage>
        <taxon>Bacteria</taxon>
        <taxon>Pseudomonadati</taxon>
        <taxon>Pseudomonadota</taxon>
        <taxon>Betaproteobacteria</taxon>
        <taxon>Burkholderiales</taxon>
        <taxon>Comamonadaceae</taxon>
        <taxon>Rhodoferax</taxon>
    </lineage>
</organism>
<evidence type="ECO:0000256" key="1">
    <source>
        <dbReference type="ARBA" id="ARBA00009437"/>
    </source>
</evidence>
<dbReference type="AlphaFoldDB" id="A0A1P8JW41"/>
<dbReference type="EMBL" id="CP019236">
    <property type="protein sequence ID" value="APW37965.1"/>
    <property type="molecule type" value="Genomic_DNA"/>
</dbReference>
<dbReference type="PROSITE" id="PS50931">
    <property type="entry name" value="HTH_LYSR"/>
    <property type="match status" value="1"/>
</dbReference>
<dbReference type="GO" id="GO:0006351">
    <property type="term" value="P:DNA-templated transcription"/>
    <property type="evidence" value="ECO:0007669"/>
    <property type="project" value="TreeGrafter"/>
</dbReference>
<evidence type="ECO:0000313" key="8">
    <source>
        <dbReference type="Proteomes" id="UP000186609"/>
    </source>
</evidence>
<dbReference type="PANTHER" id="PTHR30537">
    <property type="entry name" value="HTH-TYPE TRANSCRIPTIONAL REGULATOR"/>
    <property type="match status" value="1"/>
</dbReference>
<comment type="similarity">
    <text evidence="1">Belongs to the LysR transcriptional regulatory family.</text>
</comment>
<dbReference type="SUPFAM" id="SSF46785">
    <property type="entry name" value="Winged helix' DNA-binding domain"/>
    <property type="match status" value="1"/>
</dbReference>
<feature type="compositionally biased region" description="Basic and acidic residues" evidence="5">
    <location>
        <begin position="294"/>
        <end position="310"/>
    </location>
</feature>
<dbReference type="PANTHER" id="PTHR30537:SF35">
    <property type="entry name" value="TRANSCRIPTIONAL REGULATORY PROTEIN"/>
    <property type="match status" value="1"/>
</dbReference>
<dbReference type="InterPro" id="IPR005119">
    <property type="entry name" value="LysR_subst-bd"/>
</dbReference>
<feature type="region of interest" description="Disordered" evidence="5">
    <location>
        <begin position="294"/>
        <end position="322"/>
    </location>
</feature>
<name>A0A1P8JW41_9BURK</name>
<protein>
    <submittedName>
        <fullName evidence="7">LysR family transcriptional regulator</fullName>
    </submittedName>
</protein>
<dbReference type="FunFam" id="1.10.10.10:FF:000001">
    <property type="entry name" value="LysR family transcriptional regulator"/>
    <property type="match status" value="1"/>
</dbReference>
<evidence type="ECO:0000256" key="4">
    <source>
        <dbReference type="ARBA" id="ARBA00023163"/>
    </source>
</evidence>
<dbReference type="CDD" id="cd08422">
    <property type="entry name" value="PBP2_CrgA_like"/>
    <property type="match status" value="1"/>
</dbReference>
<dbReference type="RefSeq" id="WP_076199844.1">
    <property type="nucleotide sequence ID" value="NZ_CP019236.1"/>
</dbReference>
<dbReference type="Pfam" id="PF00126">
    <property type="entry name" value="HTH_1"/>
    <property type="match status" value="1"/>
</dbReference>
<dbReference type="InterPro" id="IPR036390">
    <property type="entry name" value="WH_DNA-bd_sf"/>
</dbReference>
<dbReference type="Proteomes" id="UP000186609">
    <property type="component" value="Chromosome"/>
</dbReference>
<dbReference type="GO" id="GO:0043565">
    <property type="term" value="F:sequence-specific DNA binding"/>
    <property type="evidence" value="ECO:0007669"/>
    <property type="project" value="TreeGrafter"/>
</dbReference>
<gene>
    <name evidence="7" type="ORF">RD110_12820</name>
</gene>
<keyword evidence="2" id="KW-0805">Transcription regulation</keyword>
<dbReference type="InterPro" id="IPR058163">
    <property type="entry name" value="LysR-type_TF_proteobact-type"/>
</dbReference>
<evidence type="ECO:0000256" key="3">
    <source>
        <dbReference type="ARBA" id="ARBA00023125"/>
    </source>
</evidence>
<accession>A0A1P8JW41</accession>
<evidence type="ECO:0000313" key="7">
    <source>
        <dbReference type="EMBL" id="APW37965.1"/>
    </source>
</evidence>
<dbReference type="SUPFAM" id="SSF53850">
    <property type="entry name" value="Periplasmic binding protein-like II"/>
    <property type="match status" value="1"/>
</dbReference>
<keyword evidence="4" id="KW-0804">Transcription</keyword>
<dbReference type="GO" id="GO:0003700">
    <property type="term" value="F:DNA-binding transcription factor activity"/>
    <property type="evidence" value="ECO:0007669"/>
    <property type="project" value="InterPro"/>
</dbReference>
<sequence>MDTLKAMQVFVAVADAGSQTAAAERLDLSRPVVSRYVAELEAWTGARLLHRTTRKLSLTPAGGETLQRCREVLALSDDMRSAVALPDPTPQGLLRITVSTSFGQMQLAAAVADFVKRHPAVSVDLVMQDRAVNLVEERIDLAVRIASELDPNLIARRLTVCRSVVCAAPAYLAVHPPIRRMADLGVHNCLTHSYYGKTLWHYEQDGEPSSVAVGGNLSANESTSLMQATLAGLGVALLPTFMAVPLLRSGELVAVLPAVCQRELGIYAVYSSRRNMPAALRAMLDFLAERFPPEPPWDRPADACLKDAKARPKPRTPGGKAG</sequence>